<dbReference type="PANTHER" id="PTHR43095">
    <property type="entry name" value="SUGAR KINASE"/>
    <property type="match status" value="1"/>
</dbReference>
<keyword evidence="2 4" id="KW-0808">Transferase</keyword>
<keyword evidence="3 4" id="KW-0418">Kinase</keyword>
<evidence type="ECO:0000256" key="4">
    <source>
        <dbReference type="RuleBase" id="RU003733"/>
    </source>
</evidence>
<evidence type="ECO:0000313" key="7">
    <source>
        <dbReference type="EMBL" id="MCU6766698.1"/>
    </source>
</evidence>
<evidence type="ECO:0000256" key="1">
    <source>
        <dbReference type="ARBA" id="ARBA00009156"/>
    </source>
</evidence>
<dbReference type="InterPro" id="IPR018484">
    <property type="entry name" value="FGGY_N"/>
</dbReference>
<sequence>MGKKIIAWDLGTGGNKASLYDEEGNCLASDFTSYNTYYPAHGWHEQRPEDWWNAVVQSTAKLLKRSGVDPEEIIACGISGHSLGTVPIGEDGELLREYTPIWSDGRAIKEADEFFKTYDEKKWYQMTGNGFTAGFYTAFKMMWYRNHEPEMFKKTKKIIGTKDYINYKLTGRICTDPSYASGCGVWDLLKWDYSEELMDAMGFDRDLFPEVIKSTDVVGLMSEEAARCLGLKAGVKVVCGGVDNSCMALGAKAFKEGRAYNSLGSSSWIAVSSTEPLLDINTRPYVFTHVVPGFYASALCVTAGGTAFRWFRDQLAHEFTAAAKETGEDEYDYMTREASKSPVGANRLIFNPSLGGGMPMNKSYNLRGSYIGLDLIHTRADVIRATMEGITMGLRSCLDEIRKLTSVGDEMLLVGGGSKSSLWRQIYADIYGMNVVKTNIDQQAAALGAAACAAVGAGIWKDFERIDALHQVEEYVKPIPENMEFYNKEMDLYNQFTDMLCDMGDQLAKL</sequence>
<dbReference type="PANTHER" id="PTHR43095:SF5">
    <property type="entry name" value="XYLULOSE KINASE"/>
    <property type="match status" value="1"/>
</dbReference>
<organism evidence="7 8">
    <name type="scientific">Blautia ammoniilytica</name>
    <dbReference type="NCBI Taxonomy" id="2981782"/>
    <lineage>
        <taxon>Bacteria</taxon>
        <taxon>Bacillati</taxon>
        <taxon>Bacillota</taxon>
        <taxon>Clostridia</taxon>
        <taxon>Lachnospirales</taxon>
        <taxon>Lachnospiraceae</taxon>
        <taxon>Blautia</taxon>
    </lineage>
</organism>
<feature type="domain" description="Carbohydrate kinase FGGY N-terminal" evidence="5">
    <location>
        <begin position="5"/>
        <end position="250"/>
    </location>
</feature>
<evidence type="ECO:0000259" key="6">
    <source>
        <dbReference type="Pfam" id="PF02782"/>
    </source>
</evidence>
<evidence type="ECO:0000259" key="5">
    <source>
        <dbReference type="Pfam" id="PF00370"/>
    </source>
</evidence>
<dbReference type="Pfam" id="PF00370">
    <property type="entry name" value="FGGY_N"/>
    <property type="match status" value="1"/>
</dbReference>
<dbReference type="RefSeq" id="WP_158422506.1">
    <property type="nucleotide sequence ID" value="NZ_JAOQJL010000037.1"/>
</dbReference>
<dbReference type="Proteomes" id="UP001652409">
    <property type="component" value="Unassembled WGS sequence"/>
</dbReference>
<name>A0ABT2TWS9_9FIRM</name>
<keyword evidence="8" id="KW-1185">Reference proteome</keyword>
<comment type="similarity">
    <text evidence="1 4">Belongs to the FGGY kinase family.</text>
</comment>
<dbReference type="GO" id="GO:0016301">
    <property type="term" value="F:kinase activity"/>
    <property type="evidence" value="ECO:0007669"/>
    <property type="project" value="UniProtKB-KW"/>
</dbReference>
<dbReference type="InterPro" id="IPR043129">
    <property type="entry name" value="ATPase_NBD"/>
</dbReference>
<comment type="caution">
    <text evidence="7">The sequence shown here is derived from an EMBL/GenBank/DDBJ whole genome shotgun (WGS) entry which is preliminary data.</text>
</comment>
<dbReference type="CDD" id="cd07805">
    <property type="entry name" value="ASKHA_NBD_FGGY_CvXK-like"/>
    <property type="match status" value="1"/>
</dbReference>
<dbReference type="InterPro" id="IPR018485">
    <property type="entry name" value="FGGY_C"/>
</dbReference>
<reference evidence="7 8" key="1">
    <citation type="journal article" date="2021" name="ISME Commun">
        <title>Automated analysis of genomic sequences facilitates high-throughput and comprehensive description of bacteria.</title>
        <authorList>
            <person name="Hitch T.C.A."/>
        </authorList>
    </citation>
    <scope>NUCLEOTIDE SEQUENCE [LARGE SCALE GENOMIC DNA]</scope>
    <source>
        <strain evidence="7 8">Sanger_23</strain>
    </source>
</reference>
<dbReference type="Gene3D" id="3.30.420.40">
    <property type="match status" value="2"/>
</dbReference>
<feature type="domain" description="Carbohydrate kinase FGGY C-terminal" evidence="6">
    <location>
        <begin position="259"/>
        <end position="456"/>
    </location>
</feature>
<dbReference type="SUPFAM" id="SSF53067">
    <property type="entry name" value="Actin-like ATPase domain"/>
    <property type="match status" value="2"/>
</dbReference>
<protein>
    <submittedName>
        <fullName evidence="7">FGGY-family carbohydrate kinase</fullName>
    </submittedName>
</protein>
<dbReference type="InterPro" id="IPR000577">
    <property type="entry name" value="Carb_kinase_FGGY"/>
</dbReference>
<evidence type="ECO:0000256" key="3">
    <source>
        <dbReference type="ARBA" id="ARBA00022777"/>
    </source>
</evidence>
<dbReference type="PIRSF" id="PIRSF000538">
    <property type="entry name" value="GlpK"/>
    <property type="match status" value="1"/>
</dbReference>
<evidence type="ECO:0000313" key="8">
    <source>
        <dbReference type="Proteomes" id="UP001652409"/>
    </source>
</evidence>
<dbReference type="InterPro" id="IPR050406">
    <property type="entry name" value="FGGY_Carb_Kinase"/>
</dbReference>
<evidence type="ECO:0000256" key="2">
    <source>
        <dbReference type="ARBA" id="ARBA00022679"/>
    </source>
</evidence>
<proteinExistence type="inferred from homology"/>
<dbReference type="InterPro" id="IPR018483">
    <property type="entry name" value="Carb_kinase_FGGY_CS"/>
</dbReference>
<dbReference type="Pfam" id="PF02782">
    <property type="entry name" value="FGGY_C"/>
    <property type="match status" value="1"/>
</dbReference>
<gene>
    <name evidence="7" type="ORF">OCV61_15020</name>
</gene>
<dbReference type="EMBL" id="JAOQJL010000037">
    <property type="protein sequence ID" value="MCU6766698.1"/>
    <property type="molecule type" value="Genomic_DNA"/>
</dbReference>
<accession>A0ABT2TWS9</accession>
<dbReference type="PROSITE" id="PS00445">
    <property type="entry name" value="FGGY_KINASES_2"/>
    <property type="match status" value="1"/>
</dbReference>